<dbReference type="GeneID" id="25908010"/>
<evidence type="ECO:0000256" key="3">
    <source>
        <dbReference type="ARBA" id="ARBA00023175"/>
    </source>
</evidence>
<dbReference type="AlphaFoldDB" id="A0A0L0FTZ5"/>
<dbReference type="GO" id="GO:0072686">
    <property type="term" value="C:mitotic spindle"/>
    <property type="evidence" value="ECO:0007669"/>
    <property type="project" value="TreeGrafter"/>
</dbReference>
<dbReference type="InterPro" id="IPR001752">
    <property type="entry name" value="Kinesin_motor_dom"/>
</dbReference>
<dbReference type="GO" id="GO:0008017">
    <property type="term" value="F:microtubule binding"/>
    <property type="evidence" value="ECO:0007669"/>
    <property type="project" value="InterPro"/>
</dbReference>
<dbReference type="GO" id="GO:0090307">
    <property type="term" value="P:mitotic spindle assembly"/>
    <property type="evidence" value="ECO:0007669"/>
    <property type="project" value="TreeGrafter"/>
</dbReference>
<dbReference type="PANTHER" id="PTHR47970:SF12">
    <property type="entry name" value="KINESIN FAMILY MEMBER 11"/>
    <property type="match status" value="1"/>
</dbReference>
<dbReference type="GO" id="GO:0005524">
    <property type="term" value="F:ATP binding"/>
    <property type="evidence" value="ECO:0007669"/>
    <property type="project" value="InterPro"/>
</dbReference>
<accession>A0A0L0FTZ5</accession>
<organism evidence="8 9">
    <name type="scientific">Sphaeroforma arctica JP610</name>
    <dbReference type="NCBI Taxonomy" id="667725"/>
    <lineage>
        <taxon>Eukaryota</taxon>
        <taxon>Ichthyosporea</taxon>
        <taxon>Ichthyophonida</taxon>
        <taxon>Sphaeroforma</taxon>
    </lineage>
</organism>
<dbReference type="STRING" id="667725.A0A0L0FTZ5"/>
<comment type="similarity">
    <text evidence="5">Belongs to the TRAFAC class myosin-kinesin ATPase superfamily. Kinesin family.</text>
</comment>
<evidence type="ECO:0000259" key="7">
    <source>
        <dbReference type="PROSITE" id="PS50067"/>
    </source>
</evidence>
<comment type="caution">
    <text evidence="5">Lacks conserved residue(s) required for the propagation of feature annotation.</text>
</comment>
<evidence type="ECO:0000256" key="2">
    <source>
        <dbReference type="ARBA" id="ARBA00022490"/>
    </source>
</evidence>
<dbReference type="Gene3D" id="3.40.850.10">
    <property type="entry name" value="Kinesin motor domain"/>
    <property type="match status" value="1"/>
</dbReference>
<evidence type="ECO:0000256" key="6">
    <source>
        <dbReference type="SAM" id="Coils"/>
    </source>
</evidence>
<comment type="subcellular location">
    <subcellularLocation>
        <location evidence="1">Cytoplasm</location>
        <location evidence="1">Cytoskeleton</location>
    </subcellularLocation>
</comment>
<dbReference type="SUPFAM" id="SSF52540">
    <property type="entry name" value="P-loop containing nucleoside triphosphate hydrolases"/>
    <property type="match status" value="1"/>
</dbReference>
<gene>
    <name evidence="8" type="ORF">SARC_07506</name>
</gene>
<dbReference type="PANTHER" id="PTHR47970">
    <property type="entry name" value="KINESIN-LIKE PROTEIN KIF11"/>
    <property type="match status" value="1"/>
</dbReference>
<keyword evidence="2" id="KW-0963">Cytoplasm</keyword>
<protein>
    <recommendedName>
        <fullName evidence="7">Kinesin motor domain-containing protein</fullName>
    </recommendedName>
</protein>
<evidence type="ECO:0000313" key="9">
    <source>
        <dbReference type="Proteomes" id="UP000054560"/>
    </source>
</evidence>
<keyword evidence="9" id="KW-1185">Reference proteome</keyword>
<keyword evidence="3" id="KW-0505">Motor protein</keyword>
<name>A0A0L0FTZ5_9EUKA</name>
<dbReference type="RefSeq" id="XP_014154021.1">
    <property type="nucleotide sequence ID" value="XM_014298546.1"/>
</dbReference>
<reference evidence="8 9" key="1">
    <citation type="submission" date="2011-02" db="EMBL/GenBank/DDBJ databases">
        <title>The Genome Sequence of Sphaeroforma arctica JP610.</title>
        <authorList>
            <consortium name="The Broad Institute Genome Sequencing Platform"/>
            <person name="Russ C."/>
            <person name="Cuomo C."/>
            <person name="Young S.K."/>
            <person name="Zeng Q."/>
            <person name="Gargeya S."/>
            <person name="Alvarado L."/>
            <person name="Berlin A."/>
            <person name="Chapman S.B."/>
            <person name="Chen Z."/>
            <person name="Freedman E."/>
            <person name="Gellesch M."/>
            <person name="Goldberg J."/>
            <person name="Griggs A."/>
            <person name="Gujja S."/>
            <person name="Heilman E."/>
            <person name="Heiman D."/>
            <person name="Howarth C."/>
            <person name="Mehta T."/>
            <person name="Neiman D."/>
            <person name="Pearson M."/>
            <person name="Roberts A."/>
            <person name="Saif S."/>
            <person name="Shea T."/>
            <person name="Shenoy N."/>
            <person name="Sisk P."/>
            <person name="Stolte C."/>
            <person name="Sykes S."/>
            <person name="White J."/>
            <person name="Yandava C."/>
            <person name="Burger G."/>
            <person name="Gray M.W."/>
            <person name="Holland P.W.H."/>
            <person name="King N."/>
            <person name="Lang F.B.F."/>
            <person name="Roger A.J."/>
            <person name="Ruiz-Trillo I."/>
            <person name="Haas B."/>
            <person name="Nusbaum C."/>
            <person name="Birren B."/>
        </authorList>
    </citation>
    <scope>NUCLEOTIDE SEQUENCE [LARGE SCALE GENOMIC DNA]</scope>
    <source>
        <strain evidence="8 9">JP610</strain>
    </source>
</reference>
<dbReference type="SMART" id="SM00129">
    <property type="entry name" value="KISc"/>
    <property type="match status" value="1"/>
</dbReference>
<dbReference type="GO" id="GO:0008574">
    <property type="term" value="F:plus-end-directed microtubule motor activity"/>
    <property type="evidence" value="ECO:0007669"/>
    <property type="project" value="TreeGrafter"/>
</dbReference>
<dbReference type="PROSITE" id="PS50067">
    <property type="entry name" value="KINESIN_MOTOR_2"/>
    <property type="match status" value="1"/>
</dbReference>
<sequence>MLGEKGLSGDWSTSPNAGLIPRCIIELFKALDQSLKSYQLSVSYLELHNNKLLDLLVLDDRRPPRILRNAEGNDVMVGMERPDVNSVHDAYKVLSQGLKKRKVAATKMNINSSRSHTVFTVYVDITETDAMGQEIRRNGSLNLVDLGGSENIERSGAVHARAREAGNINQDLLHLGTVIRNLVEGKIIEGMYRGKVLTQLLRNSLGGKAKTKFIATVGPASCNVQETLRTLEYCFTAKNVKNRPEMNATCMNKSFIDEDDESLYVNKYEKEIIRLRKDLFAAREQNGMYMSQESYDQQQQHTTSLQDQCNELNGILSIIKEQHQREKSALMDQLMEAKDQLKEHEVDINKKVHPPHNTQHPPRNTHHTCIHAYYT</sequence>
<dbReference type="InterPro" id="IPR027417">
    <property type="entry name" value="P-loop_NTPase"/>
</dbReference>
<keyword evidence="4" id="KW-0206">Cytoskeleton</keyword>
<evidence type="ECO:0000256" key="1">
    <source>
        <dbReference type="ARBA" id="ARBA00004245"/>
    </source>
</evidence>
<evidence type="ECO:0000256" key="4">
    <source>
        <dbReference type="ARBA" id="ARBA00023212"/>
    </source>
</evidence>
<dbReference type="GO" id="GO:0051231">
    <property type="term" value="P:spindle elongation"/>
    <property type="evidence" value="ECO:0007669"/>
    <property type="project" value="TreeGrafter"/>
</dbReference>
<dbReference type="InterPro" id="IPR036961">
    <property type="entry name" value="Kinesin_motor_dom_sf"/>
</dbReference>
<dbReference type="OrthoDB" id="3176171at2759"/>
<proteinExistence type="inferred from homology"/>
<keyword evidence="6" id="KW-0175">Coiled coil</keyword>
<dbReference type="GO" id="GO:0007018">
    <property type="term" value="P:microtubule-based movement"/>
    <property type="evidence" value="ECO:0007669"/>
    <property type="project" value="InterPro"/>
</dbReference>
<feature type="coiled-coil region" evidence="6">
    <location>
        <begin position="320"/>
        <end position="351"/>
    </location>
</feature>
<dbReference type="PRINTS" id="PR00380">
    <property type="entry name" value="KINESINHEAVY"/>
</dbReference>
<dbReference type="GO" id="GO:0005876">
    <property type="term" value="C:spindle microtubule"/>
    <property type="evidence" value="ECO:0007669"/>
    <property type="project" value="TreeGrafter"/>
</dbReference>
<dbReference type="InterPro" id="IPR047149">
    <property type="entry name" value="KIF11-like"/>
</dbReference>
<dbReference type="Proteomes" id="UP000054560">
    <property type="component" value="Unassembled WGS sequence"/>
</dbReference>
<dbReference type="eggNOG" id="KOG0243">
    <property type="taxonomic scope" value="Eukaryota"/>
</dbReference>
<evidence type="ECO:0000313" key="8">
    <source>
        <dbReference type="EMBL" id="KNC80119.1"/>
    </source>
</evidence>
<dbReference type="EMBL" id="KQ242197">
    <property type="protein sequence ID" value="KNC80119.1"/>
    <property type="molecule type" value="Genomic_DNA"/>
</dbReference>
<evidence type="ECO:0000256" key="5">
    <source>
        <dbReference type="PROSITE-ProRule" id="PRU00283"/>
    </source>
</evidence>
<dbReference type="Pfam" id="PF00225">
    <property type="entry name" value="Kinesin"/>
    <property type="match status" value="1"/>
</dbReference>
<feature type="domain" description="Kinesin motor" evidence="7">
    <location>
        <begin position="1"/>
        <end position="240"/>
    </location>
</feature>